<proteinExistence type="predicted"/>
<reference evidence="1 2" key="1">
    <citation type="submission" date="2023-11" db="EMBL/GenBank/DDBJ databases">
        <authorList>
            <person name="Hedman E."/>
            <person name="Englund M."/>
            <person name="Stromberg M."/>
            <person name="Nyberg Akerstrom W."/>
            <person name="Nylinder S."/>
            <person name="Jareborg N."/>
            <person name="Kallberg Y."/>
            <person name="Kronander E."/>
        </authorList>
    </citation>
    <scope>NUCLEOTIDE SEQUENCE [LARGE SCALE GENOMIC DNA]</scope>
</reference>
<accession>A0AAV1L0T5</accession>
<sequence length="70" mass="8280">MRNILSIRHPRYAASGCSFKDLHYTYRVGVSTVSNIIKEISRCIWNNLSEKFMRLPISVDEWEQIARKHI</sequence>
<name>A0AAV1L0T5_9NEOP</name>
<evidence type="ECO:0008006" key="3">
    <source>
        <dbReference type="Google" id="ProtNLM"/>
    </source>
</evidence>
<evidence type="ECO:0000313" key="2">
    <source>
        <dbReference type="Proteomes" id="UP001314205"/>
    </source>
</evidence>
<gene>
    <name evidence="1" type="ORF">PARMNEM_LOCUS8417</name>
</gene>
<protein>
    <recommendedName>
        <fullName evidence="3">Transposase Helix-turn-helix domain-containing protein</fullName>
    </recommendedName>
</protein>
<dbReference type="AlphaFoldDB" id="A0AAV1L0T5"/>
<organism evidence="1 2">
    <name type="scientific">Parnassius mnemosyne</name>
    <name type="common">clouded apollo</name>
    <dbReference type="NCBI Taxonomy" id="213953"/>
    <lineage>
        <taxon>Eukaryota</taxon>
        <taxon>Metazoa</taxon>
        <taxon>Ecdysozoa</taxon>
        <taxon>Arthropoda</taxon>
        <taxon>Hexapoda</taxon>
        <taxon>Insecta</taxon>
        <taxon>Pterygota</taxon>
        <taxon>Neoptera</taxon>
        <taxon>Endopterygota</taxon>
        <taxon>Lepidoptera</taxon>
        <taxon>Glossata</taxon>
        <taxon>Ditrysia</taxon>
        <taxon>Papilionoidea</taxon>
        <taxon>Papilionidae</taxon>
        <taxon>Parnassiinae</taxon>
        <taxon>Parnassini</taxon>
        <taxon>Parnassius</taxon>
        <taxon>Driopa</taxon>
    </lineage>
</organism>
<keyword evidence="2" id="KW-1185">Reference proteome</keyword>
<comment type="caution">
    <text evidence="1">The sequence shown here is derived from an EMBL/GenBank/DDBJ whole genome shotgun (WGS) entry which is preliminary data.</text>
</comment>
<evidence type="ECO:0000313" key="1">
    <source>
        <dbReference type="EMBL" id="CAK1587664.1"/>
    </source>
</evidence>
<dbReference type="EMBL" id="CAVLGL010000082">
    <property type="protein sequence ID" value="CAK1587664.1"/>
    <property type="molecule type" value="Genomic_DNA"/>
</dbReference>
<dbReference type="Proteomes" id="UP001314205">
    <property type="component" value="Unassembled WGS sequence"/>
</dbReference>